<dbReference type="PANTHER" id="PTHR10357">
    <property type="entry name" value="ALPHA-AMYLASE FAMILY MEMBER"/>
    <property type="match status" value="1"/>
</dbReference>
<dbReference type="InterPro" id="IPR013780">
    <property type="entry name" value="Glyco_hydro_b"/>
</dbReference>
<dbReference type="EMBL" id="BOCI01000333">
    <property type="protein sequence ID" value="GHW01585.1"/>
    <property type="molecule type" value="Genomic_DNA"/>
</dbReference>
<evidence type="ECO:0000256" key="3">
    <source>
        <dbReference type="ARBA" id="ARBA00023295"/>
    </source>
</evidence>
<accession>A0ABQ3W833</accession>
<dbReference type="InterPro" id="IPR056300">
    <property type="entry name" value="SusG-like_C"/>
</dbReference>
<dbReference type="SMART" id="SM00642">
    <property type="entry name" value="Aamy"/>
    <property type="match status" value="1"/>
</dbReference>
<dbReference type="Pfam" id="PF00128">
    <property type="entry name" value="Alpha-amylase"/>
    <property type="match status" value="1"/>
</dbReference>
<name>A0ABQ3W833_9LACO</name>
<dbReference type="Gene3D" id="3.90.400.10">
    <property type="entry name" value="Oligo-1,6-glucosidase, Domain 2"/>
    <property type="match status" value="1"/>
</dbReference>
<dbReference type="NCBIfam" id="NF008183">
    <property type="entry name" value="PRK10933.1"/>
    <property type="match status" value="1"/>
</dbReference>
<keyword evidence="3" id="KW-0326">Glycosidase</keyword>
<feature type="domain" description="Glycosyl hydrolase family 13 catalytic" evidence="4">
    <location>
        <begin position="21"/>
        <end position="408"/>
    </location>
</feature>
<evidence type="ECO:0000313" key="5">
    <source>
        <dbReference type="EMBL" id="GHW01585.1"/>
    </source>
</evidence>
<gene>
    <name evidence="5" type="ORF">lacNasYZ03_12720</name>
</gene>
<evidence type="ECO:0000259" key="4">
    <source>
        <dbReference type="SMART" id="SM00642"/>
    </source>
</evidence>
<dbReference type="CDD" id="cd11333">
    <property type="entry name" value="AmyAc_SI_OligoGlu_DGase"/>
    <property type="match status" value="1"/>
</dbReference>
<evidence type="ECO:0000313" key="6">
    <source>
        <dbReference type="Proteomes" id="UP000616547"/>
    </source>
</evidence>
<dbReference type="InterPro" id="IPR017853">
    <property type="entry name" value="GH"/>
</dbReference>
<sequence length="542" mass="62443">MTAEQNKQAKEPWWKQAVIYQIYPKSFQDTNGDGIGDLQGIIKRLDYLQGLGIDAIWLCPVYKSPGVDNGYDIADYEAIDPQYGSMADMDELIREAKKRGIRIVMDLVVNHTSDQHPWFIEAREHPDSPEHDYYVWADKANGLRSMFSGSAWEYDEQLGQYYLHLFAKQQPDLNWKNPALRRKVYDLMNFWIDKGIGGFRMDVIELIGKQPEKEITANGPKLHEYLQEMHRETFGDLDFLTVGETWGATLDNAPLYSDPDRKELSMVFQFEFTELDTQKGKEKWDTRQLDYGELKAVLAKWQRLDFKHSWNSLFWNNHDLPRIVSRFGDDGQYRERSAKMLAILLHGLRGTPYIYQGEEIGMTNCPVSSIDEVEDIEARRMYQERLAQGSRKEDLIKAINARGRDNARTPMQWDGSASAGFTTGQPWLAVNPNCREINVAQALEDPDSIYYFYKKLIALRHQERILTDGSFELLETADGVMAYRRENAADKWLIVCNLTGKEQQVSLPDKVKEVLLANVPVPEDLGRAVLPAYGAFIARLEK</sequence>
<protein>
    <submittedName>
        <fullName evidence="5">Alpha-glucosidase</fullName>
    </submittedName>
</protein>
<dbReference type="Pfam" id="PF23915">
    <property type="entry name" value="SusG_C"/>
    <property type="match status" value="1"/>
</dbReference>
<reference evidence="6" key="1">
    <citation type="submission" date="2021-01" db="EMBL/GenBank/DDBJ databases">
        <title>Draft genome sequence of Nasalis larvatus strain YZ03.</title>
        <authorList>
            <person name="Suzuki-Hashido N."/>
            <person name="Tsuchida S."/>
            <person name="Hayakawa T."/>
        </authorList>
    </citation>
    <scope>NUCLEOTIDE SEQUENCE [LARGE SCALE GENOMIC DNA]</scope>
    <source>
        <strain evidence="6">YZ03</strain>
    </source>
</reference>
<keyword evidence="2" id="KW-0378">Hydrolase</keyword>
<dbReference type="SUPFAM" id="SSF51011">
    <property type="entry name" value="Glycosyl hydrolase domain"/>
    <property type="match status" value="1"/>
</dbReference>
<dbReference type="SUPFAM" id="SSF51445">
    <property type="entry name" value="(Trans)glycosidases"/>
    <property type="match status" value="1"/>
</dbReference>
<comment type="similarity">
    <text evidence="1">Belongs to the glycosyl hydrolase 13 family.</text>
</comment>
<dbReference type="InterPro" id="IPR006047">
    <property type="entry name" value="GH13_cat_dom"/>
</dbReference>
<dbReference type="Gene3D" id="2.60.40.1180">
    <property type="entry name" value="Golgi alpha-mannosidase II"/>
    <property type="match status" value="1"/>
</dbReference>
<organism evidence="5 6">
    <name type="scientific">Lactobacillus nasalidis</name>
    <dbReference type="NCBI Taxonomy" id="2797258"/>
    <lineage>
        <taxon>Bacteria</taxon>
        <taxon>Bacillati</taxon>
        <taxon>Bacillota</taxon>
        <taxon>Bacilli</taxon>
        <taxon>Lactobacillales</taxon>
        <taxon>Lactobacillaceae</taxon>
        <taxon>Lactobacillus</taxon>
    </lineage>
</organism>
<evidence type="ECO:0000256" key="2">
    <source>
        <dbReference type="ARBA" id="ARBA00022801"/>
    </source>
</evidence>
<keyword evidence="6" id="KW-1185">Reference proteome</keyword>
<evidence type="ECO:0000256" key="1">
    <source>
        <dbReference type="ARBA" id="ARBA00008061"/>
    </source>
</evidence>
<dbReference type="PANTHER" id="PTHR10357:SF179">
    <property type="entry name" value="NEUTRAL AND BASIC AMINO ACID TRANSPORT PROTEIN RBAT"/>
    <property type="match status" value="1"/>
</dbReference>
<dbReference type="Proteomes" id="UP000616547">
    <property type="component" value="Unassembled WGS sequence"/>
</dbReference>
<proteinExistence type="inferred from homology"/>
<dbReference type="Gene3D" id="3.20.20.80">
    <property type="entry name" value="Glycosidases"/>
    <property type="match status" value="1"/>
</dbReference>
<dbReference type="RefSeq" id="WP_201336192.1">
    <property type="nucleotide sequence ID" value="NZ_BOCI01000333.1"/>
</dbReference>
<dbReference type="InterPro" id="IPR045857">
    <property type="entry name" value="O16G_dom_2"/>
</dbReference>
<comment type="caution">
    <text evidence="5">The sequence shown here is derived from an EMBL/GenBank/DDBJ whole genome shotgun (WGS) entry which is preliminary data.</text>
</comment>